<reference evidence="13" key="1">
    <citation type="submission" date="2017-04" db="EMBL/GenBank/DDBJ databases">
        <authorList>
            <person name="Varghese N."/>
            <person name="Submissions S."/>
        </authorList>
    </citation>
    <scope>NUCLEOTIDE SEQUENCE [LARGE SCALE GENOMIC DNA]</scope>
    <source>
        <strain evidence="13">B4P</strain>
    </source>
</reference>
<dbReference type="GO" id="GO:0043190">
    <property type="term" value="C:ATP-binding cassette (ABC) transporter complex"/>
    <property type="evidence" value="ECO:0007669"/>
    <property type="project" value="InterPro"/>
</dbReference>
<evidence type="ECO:0000256" key="6">
    <source>
        <dbReference type="ARBA" id="ARBA00022692"/>
    </source>
</evidence>
<dbReference type="InterPro" id="IPR000515">
    <property type="entry name" value="MetI-like"/>
</dbReference>
<dbReference type="GO" id="GO:0022857">
    <property type="term" value="F:transmembrane transporter activity"/>
    <property type="evidence" value="ECO:0007669"/>
    <property type="project" value="InterPro"/>
</dbReference>
<evidence type="ECO:0000256" key="4">
    <source>
        <dbReference type="ARBA" id="ARBA00022448"/>
    </source>
</evidence>
<organism evidence="12 13">
    <name type="scientific">Xaviernesmea oryzae</name>
    <dbReference type="NCBI Taxonomy" id="464029"/>
    <lineage>
        <taxon>Bacteria</taxon>
        <taxon>Pseudomonadati</taxon>
        <taxon>Pseudomonadota</taxon>
        <taxon>Alphaproteobacteria</taxon>
        <taxon>Hyphomicrobiales</taxon>
        <taxon>Rhizobiaceae</taxon>
        <taxon>Rhizobium/Agrobacterium group</taxon>
        <taxon>Xaviernesmea</taxon>
    </lineage>
</organism>
<proteinExistence type="inferred from homology"/>
<keyword evidence="5" id="KW-1003">Cell membrane</keyword>
<evidence type="ECO:0000313" key="13">
    <source>
        <dbReference type="Proteomes" id="UP000192903"/>
    </source>
</evidence>
<keyword evidence="8 10" id="KW-1133">Transmembrane helix</keyword>
<dbReference type="InterPro" id="IPR010065">
    <property type="entry name" value="AA_ABC_transptr_permease_3TM"/>
</dbReference>
<feature type="transmembrane region" description="Helical" evidence="10">
    <location>
        <begin position="158"/>
        <end position="176"/>
    </location>
</feature>
<dbReference type="PANTHER" id="PTHR30614">
    <property type="entry name" value="MEMBRANE COMPONENT OF AMINO ACID ABC TRANSPORTER"/>
    <property type="match status" value="1"/>
</dbReference>
<dbReference type="STRING" id="464029.SAMN02982989_0760"/>
<feature type="transmembrane region" description="Helical" evidence="10">
    <location>
        <begin position="21"/>
        <end position="47"/>
    </location>
</feature>
<feature type="transmembrane region" description="Helical" evidence="10">
    <location>
        <begin position="67"/>
        <end position="91"/>
    </location>
</feature>
<gene>
    <name evidence="12" type="ORF">SAMN02982989_0760</name>
</gene>
<comment type="subcellular location">
    <subcellularLocation>
        <location evidence="2">Cell inner membrane</location>
        <topology evidence="2">Multi-pass membrane protein</topology>
    </subcellularLocation>
    <subcellularLocation>
        <location evidence="10">Cell membrane</location>
        <topology evidence="10">Multi-pass membrane protein</topology>
    </subcellularLocation>
</comment>
<dbReference type="InterPro" id="IPR035906">
    <property type="entry name" value="MetI-like_sf"/>
</dbReference>
<keyword evidence="6 10" id="KW-0812">Transmembrane</keyword>
<dbReference type="AlphaFoldDB" id="A0A1X7FTA3"/>
<keyword evidence="13" id="KW-1185">Reference proteome</keyword>
<dbReference type="CDD" id="cd06261">
    <property type="entry name" value="TM_PBP2"/>
    <property type="match status" value="1"/>
</dbReference>
<accession>A0A1X7FTA3</accession>
<comment type="similarity">
    <text evidence="3">Belongs to the binding-protein-dependent transport system permease family. HisMQ subfamily.</text>
</comment>
<dbReference type="PROSITE" id="PS50928">
    <property type="entry name" value="ABC_TM1"/>
    <property type="match status" value="1"/>
</dbReference>
<dbReference type="RefSeq" id="WP_085423677.1">
    <property type="nucleotide sequence ID" value="NZ_FXAF01000008.1"/>
</dbReference>
<evidence type="ECO:0000259" key="11">
    <source>
        <dbReference type="PROSITE" id="PS50928"/>
    </source>
</evidence>
<dbReference type="NCBIfam" id="TIGR01726">
    <property type="entry name" value="HEQRo_perm_3TM"/>
    <property type="match status" value="1"/>
</dbReference>
<dbReference type="GO" id="GO:0006865">
    <property type="term" value="P:amino acid transport"/>
    <property type="evidence" value="ECO:0007669"/>
    <property type="project" value="UniProtKB-KW"/>
</dbReference>
<evidence type="ECO:0000256" key="3">
    <source>
        <dbReference type="ARBA" id="ARBA00010072"/>
    </source>
</evidence>
<keyword evidence="4 10" id="KW-0813">Transport</keyword>
<dbReference type="Gene3D" id="1.10.3720.10">
    <property type="entry name" value="MetI-like"/>
    <property type="match status" value="1"/>
</dbReference>
<evidence type="ECO:0000313" key="12">
    <source>
        <dbReference type="EMBL" id="SMF58361.1"/>
    </source>
</evidence>
<feature type="domain" description="ABC transmembrane type-1" evidence="11">
    <location>
        <begin position="21"/>
        <end position="218"/>
    </location>
</feature>
<evidence type="ECO:0000256" key="10">
    <source>
        <dbReference type="RuleBase" id="RU363032"/>
    </source>
</evidence>
<dbReference type="OrthoDB" id="9809799at2"/>
<dbReference type="InterPro" id="IPR043429">
    <property type="entry name" value="ArtM/GltK/GlnP/TcyL/YhdX-like"/>
</dbReference>
<feature type="transmembrane region" description="Helical" evidence="10">
    <location>
        <begin position="196"/>
        <end position="214"/>
    </location>
</feature>
<dbReference type="PANTHER" id="PTHR30614:SF20">
    <property type="entry name" value="GLUTAMINE TRANSPORT SYSTEM PERMEASE PROTEIN GLNP"/>
    <property type="match status" value="1"/>
</dbReference>
<protein>
    <submittedName>
        <fullName evidence="12">Polar amino acid transport system permease protein</fullName>
    </submittedName>
</protein>
<evidence type="ECO:0000256" key="1">
    <source>
        <dbReference type="ARBA" id="ARBA00003159"/>
    </source>
</evidence>
<evidence type="ECO:0000256" key="2">
    <source>
        <dbReference type="ARBA" id="ARBA00004429"/>
    </source>
</evidence>
<evidence type="ECO:0000256" key="7">
    <source>
        <dbReference type="ARBA" id="ARBA00022970"/>
    </source>
</evidence>
<dbReference type="Pfam" id="PF00528">
    <property type="entry name" value="BPD_transp_1"/>
    <property type="match status" value="1"/>
</dbReference>
<dbReference type="SUPFAM" id="SSF161098">
    <property type="entry name" value="MetI-like"/>
    <property type="match status" value="1"/>
</dbReference>
<dbReference type="Proteomes" id="UP000192903">
    <property type="component" value="Unassembled WGS sequence"/>
</dbReference>
<keyword evidence="9 10" id="KW-0472">Membrane</keyword>
<evidence type="ECO:0000256" key="8">
    <source>
        <dbReference type="ARBA" id="ARBA00022989"/>
    </source>
</evidence>
<keyword evidence="7" id="KW-0029">Amino-acid transport</keyword>
<name>A0A1X7FTA3_9HYPH</name>
<evidence type="ECO:0000256" key="9">
    <source>
        <dbReference type="ARBA" id="ARBA00023136"/>
    </source>
</evidence>
<sequence length="228" mass="25472">MNQANLLAQILEWMPFVLQGFVLNILMSVLAIAIGTTVGTFLGFGQISPNILIGAPAKLATQLFRNAPWLVLLFYCIFLMPYQVNIGGVMIQLPSWLRATIGFSFPVAANFSEIVRGSVNSVPRGQWEAAEALGYSRRATLFRIILPQCVTRMVPPWMNLYALLLTATPLSMIVGVEEALGRTQAAVQAQSDSRVLIPMYLALLAMFFLYTWPINRLSLMLERRFRTK</sequence>
<comment type="function">
    <text evidence="1">Part of the binding-protein-dependent transport system for glutamine; probably responsible for the translocation of the substrate across the membrane.</text>
</comment>
<evidence type="ECO:0000256" key="5">
    <source>
        <dbReference type="ARBA" id="ARBA00022475"/>
    </source>
</evidence>
<dbReference type="EMBL" id="FXAF01000008">
    <property type="protein sequence ID" value="SMF58361.1"/>
    <property type="molecule type" value="Genomic_DNA"/>
</dbReference>